<gene>
    <name evidence="2" type="ORF">ROA7745_02735</name>
</gene>
<feature type="transmembrane region" description="Helical" evidence="1">
    <location>
        <begin position="200"/>
        <end position="222"/>
    </location>
</feature>
<feature type="transmembrane region" description="Helical" evidence="1">
    <location>
        <begin position="152"/>
        <end position="172"/>
    </location>
</feature>
<feature type="transmembrane region" description="Helical" evidence="1">
    <location>
        <begin position="416"/>
        <end position="449"/>
    </location>
</feature>
<dbReference type="EMBL" id="FWXB01000010">
    <property type="protein sequence ID" value="SMC12902.1"/>
    <property type="molecule type" value="Genomic_DNA"/>
</dbReference>
<dbReference type="OrthoDB" id="9791166at2"/>
<keyword evidence="1" id="KW-1133">Transmembrane helix</keyword>
<evidence type="ECO:0000256" key="1">
    <source>
        <dbReference type="SAM" id="Phobius"/>
    </source>
</evidence>
<protein>
    <recommendedName>
        <fullName evidence="4">PepSY-associated TM helix</fullName>
    </recommendedName>
</protein>
<dbReference type="AlphaFoldDB" id="A0A1X7BTF8"/>
<keyword evidence="1" id="KW-0812">Transmembrane</keyword>
<accession>A0A1X7BTF8</accession>
<reference evidence="2 3" key="1">
    <citation type="submission" date="2017-03" db="EMBL/GenBank/DDBJ databases">
        <authorList>
            <person name="Afonso C.L."/>
            <person name="Miller P.J."/>
            <person name="Scott M.A."/>
            <person name="Spackman E."/>
            <person name="Goraichik I."/>
            <person name="Dimitrov K.M."/>
            <person name="Suarez D.L."/>
            <person name="Swayne D.E."/>
        </authorList>
    </citation>
    <scope>NUCLEOTIDE SEQUENCE [LARGE SCALE GENOMIC DNA]</scope>
    <source>
        <strain evidence="2 3">CECT 7745</strain>
    </source>
</reference>
<evidence type="ECO:0000313" key="2">
    <source>
        <dbReference type="EMBL" id="SMC12902.1"/>
    </source>
</evidence>
<keyword evidence="1" id="KW-0472">Membrane</keyword>
<evidence type="ECO:0008006" key="4">
    <source>
        <dbReference type="Google" id="ProtNLM"/>
    </source>
</evidence>
<evidence type="ECO:0000313" key="3">
    <source>
        <dbReference type="Proteomes" id="UP000193224"/>
    </source>
</evidence>
<dbReference type="Proteomes" id="UP000193224">
    <property type="component" value="Unassembled WGS sequence"/>
</dbReference>
<name>A0A1X7BTF8_9RHOB</name>
<keyword evidence="3" id="KW-1185">Reference proteome</keyword>
<sequence>MTIFDTDAQPEGSANKIYFAAWRWHFYAGLFVIPFLTILALTGMMMLWIAWIDGRDGERTAVVPQEIGLSVSSQSEAAVAAVTGGTLKQYVAPRRDDLAALFRVDADGEATMVAVDPYTAQVIETFPRRSGWYDFLDNIHSDLMLGVVGDRMLETAASLALMLVATGLYMWWPRDAGWRRALTPTLGAGRSLWKSLHGVVGIWMSVFLVFFLISGLAWAGIWGGKMVQAWSQFPAEKWDAVPLSDDTHASMNHDRREVPWALEQTPMPASGSDAGIAGVSGSVTLDSIDLLARAIGFEARYQLNVPSGDTGVWTLSRDSMSTDSTAPTTDRTVHVDQYTGKILADVRYADYSLAGKAMAVGIALHMGTLGLWSVLANTLVCLSVLFLCVSSVVLWWKRRPTKAGRLAAPPMPKEMPLWQGAVLVGLGVSMAFPMAGIALLSVLALDLLVLSKMPRLRQSLT</sequence>
<feature type="transmembrane region" description="Helical" evidence="1">
    <location>
        <begin position="374"/>
        <end position="396"/>
    </location>
</feature>
<feature type="transmembrane region" description="Helical" evidence="1">
    <location>
        <begin position="26"/>
        <end position="51"/>
    </location>
</feature>
<dbReference type="PANTHER" id="PTHR34219">
    <property type="entry name" value="IRON-REGULATED INNER MEMBRANE PROTEIN-RELATED"/>
    <property type="match status" value="1"/>
</dbReference>
<dbReference type="PANTHER" id="PTHR34219:SF1">
    <property type="entry name" value="PEPSY DOMAIN-CONTAINING PROTEIN"/>
    <property type="match status" value="1"/>
</dbReference>
<dbReference type="InterPro" id="IPR005625">
    <property type="entry name" value="PepSY-ass_TM"/>
</dbReference>
<organism evidence="2 3">
    <name type="scientific">Roseovarius aestuarii</name>
    <dbReference type="NCBI Taxonomy" id="475083"/>
    <lineage>
        <taxon>Bacteria</taxon>
        <taxon>Pseudomonadati</taxon>
        <taxon>Pseudomonadota</taxon>
        <taxon>Alphaproteobacteria</taxon>
        <taxon>Rhodobacterales</taxon>
        <taxon>Roseobacteraceae</taxon>
        <taxon>Roseovarius</taxon>
    </lineage>
</organism>
<dbReference type="Pfam" id="PF03929">
    <property type="entry name" value="PepSY_TM"/>
    <property type="match status" value="1"/>
</dbReference>
<dbReference type="RefSeq" id="WP_085800852.1">
    <property type="nucleotide sequence ID" value="NZ_FWXB01000010.1"/>
</dbReference>
<proteinExistence type="predicted"/>